<accession>A0A7G7VJF1</accession>
<dbReference type="Pfam" id="PF21922">
    <property type="entry name" value="PBP_dimer_2"/>
    <property type="match status" value="1"/>
</dbReference>
<dbReference type="GO" id="GO:0051301">
    <property type="term" value="P:cell division"/>
    <property type="evidence" value="ECO:0007669"/>
    <property type="project" value="UniProtKB-KW"/>
</dbReference>
<keyword evidence="3" id="KW-0132">Cell division</keyword>
<dbReference type="InterPro" id="IPR001460">
    <property type="entry name" value="PCN-bd_Tpept"/>
</dbReference>
<name>A0A7G7VJF1_9FIRM</name>
<dbReference type="GO" id="GO:0005886">
    <property type="term" value="C:plasma membrane"/>
    <property type="evidence" value="ECO:0007669"/>
    <property type="project" value="TreeGrafter"/>
</dbReference>
<evidence type="ECO:0000259" key="1">
    <source>
        <dbReference type="Pfam" id="PF00905"/>
    </source>
</evidence>
<dbReference type="Pfam" id="PF00905">
    <property type="entry name" value="Transpeptidase"/>
    <property type="match status" value="1"/>
</dbReference>
<dbReference type="SUPFAM" id="SSF56601">
    <property type="entry name" value="beta-lactamase/transpeptidase-like"/>
    <property type="match status" value="1"/>
</dbReference>
<keyword evidence="4" id="KW-1185">Reference proteome</keyword>
<dbReference type="InterPro" id="IPR054120">
    <property type="entry name" value="PBPA_dimer"/>
</dbReference>
<protein>
    <submittedName>
        <fullName evidence="3">Cell division protein FtsI</fullName>
    </submittedName>
</protein>
<dbReference type="KEGG" id="stim:H1B31_10430"/>
<feature type="domain" description="Penicillin-binding protein transpeptidase" evidence="1">
    <location>
        <begin position="155"/>
        <end position="461"/>
    </location>
</feature>
<dbReference type="RefSeq" id="WP_185980267.1">
    <property type="nucleotide sequence ID" value="NZ_CP060204.1"/>
</dbReference>
<dbReference type="GO" id="GO:0071972">
    <property type="term" value="F:peptidoglycan L,D-transpeptidase activity"/>
    <property type="evidence" value="ECO:0007669"/>
    <property type="project" value="TreeGrafter"/>
</dbReference>
<evidence type="ECO:0000313" key="4">
    <source>
        <dbReference type="Proteomes" id="UP000515480"/>
    </source>
</evidence>
<dbReference type="InterPro" id="IPR050515">
    <property type="entry name" value="Beta-lactam/transpept"/>
</dbReference>
<dbReference type="Gene3D" id="3.40.710.10">
    <property type="entry name" value="DD-peptidase/beta-lactamase superfamily"/>
    <property type="match status" value="1"/>
</dbReference>
<gene>
    <name evidence="3" type="ORF">H1B31_10430</name>
</gene>
<dbReference type="InterPro" id="IPR012338">
    <property type="entry name" value="Beta-lactam/transpept-like"/>
</dbReference>
<dbReference type="EMBL" id="CP060204">
    <property type="protein sequence ID" value="QNH54244.1"/>
    <property type="molecule type" value="Genomic_DNA"/>
</dbReference>
<dbReference type="AlphaFoldDB" id="A0A7G7VJF1"/>
<dbReference type="Gene3D" id="3.90.1310.10">
    <property type="entry name" value="Penicillin-binding protein 2a (Domain 2)"/>
    <property type="match status" value="1"/>
</dbReference>
<keyword evidence="3" id="KW-0131">Cell cycle</keyword>
<dbReference type="GO" id="GO:0071555">
    <property type="term" value="P:cell wall organization"/>
    <property type="evidence" value="ECO:0007669"/>
    <property type="project" value="TreeGrafter"/>
</dbReference>
<dbReference type="PANTHER" id="PTHR30627:SF24">
    <property type="entry name" value="PENICILLIN-BINDING PROTEIN 4B"/>
    <property type="match status" value="1"/>
</dbReference>
<organism evidence="3 4">
    <name type="scientific">Selenomonas timonae</name>
    <dbReference type="NCBI Taxonomy" id="2754044"/>
    <lineage>
        <taxon>Bacteria</taxon>
        <taxon>Bacillati</taxon>
        <taxon>Bacillota</taxon>
        <taxon>Negativicutes</taxon>
        <taxon>Selenomonadales</taxon>
        <taxon>Selenomonadaceae</taxon>
        <taxon>Selenomonas</taxon>
    </lineage>
</organism>
<evidence type="ECO:0000313" key="3">
    <source>
        <dbReference type="EMBL" id="QNH54244.1"/>
    </source>
</evidence>
<dbReference type="PANTHER" id="PTHR30627">
    <property type="entry name" value="PEPTIDOGLYCAN D,D-TRANSPEPTIDASE"/>
    <property type="match status" value="1"/>
</dbReference>
<dbReference type="GO" id="GO:0008658">
    <property type="term" value="F:penicillin binding"/>
    <property type="evidence" value="ECO:0007669"/>
    <property type="project" value="InterPro"/>
</dbReference>
<evidence type="ECO:0000259" key="2">
    <source>
        <dbReference type="Pfam" id="PF21922"/>
    </source>
</evidence>
<dbReference type="Proteomes" id="UP000515480">
    <property type="component" value="Chromosome"/>
</dbReference>
<feature type="domain" description="Penicillin binding protein A dimerisation" evidence="2">
    <location>
        <begin position="57"/>
        <end position="112"/>
    </location>
</feature>
<reference evidence="3 4" key="1">
    <citation type="submission" date="2020-07" db="EMBL/GenBank/DDBJ databases">
        <title>Complete genome and description of Selenomonas timonensis sp. nov., a new bacterium isolated from a gingivitis subject.</title>
        <authorList>
            <person name="Antezack A."/>
        </authorList>
    </citation>
    <scope>NUCLEOTIDE SEQUENCE [LARGE SCALE GENOMIC DNA]</scope>
    <source>
        <strain evidence="3 4">Marseille-Q3039</strain>
    </source>
</reference>
<proteinExistence type="predicted"/>
<sequence>MADRKLRKHMAVAAAFLLALLGVQILYLAKLSVWDGAMLAAHPLNTRSALMEQGIRRGRIVDRAGNVLAESAADGMRSYPYGRILAPVTGYQTERYGATGVEQTAGQELSGVTLDVAHMGPLRTLLRADAGYDVRLTVDAQLSETAWNALDGRRGAVVVMDAETGAIRAMVSSPSYDPASAAANWDELTARADSPLLNRAAQGLYPPGSTFKTLIADAALTAGVTNSDEVFTCTGELAIGSDYVLHEPHGEVHGKLRLADALRESCNVTFATLALRLGGSGLSSAFDRFGIGAELTDTEIPMAKAHVPDLKSLGDGEIAQLGIGQGALLVTPLQMALVADAFANGGRMMQPYLVGQVLTADGTPLYEARPQVWRTATTAERAAVIDGYMADVVAAGTGTAADVAGVRVTGKTGTAENASGTDHAWFIGSAERGGQKIVVAVLVEEGGFGGRAAAGIAHQVIRTYFEGQR</sequence>